<organism evidence="1 2">
    <name type="scientific">Dendrolimus kikuchii</name>
    <dbReference type="NCBI Taxonomy" id="765133"/>
    <lineage>
        <taxon>Eukaryota</taxon>
        <taxon>Metazoa</taxon>
        <taxon>Ecdysozoa</taxon>
        <taxon>Arthropoda</taxon>
        <taxon>Hexapoda</taxon>
        <taxon>Insecta</taxon>
        <taxon>Pterygota</taxon>
        <taxon>Neoptera</taxon>
        <taxon>Endopterygota</taxon>
        <taxon>Lepidoptera</taxon>
        <taxon>Glossata</taxon>
        <taxon>Ditrysia</taxon>
        <taxon>Bombycoidea</taxon>
        <taxon>Lasiocampidae</taxon>
        <taxon>Dendrolimus</taxon>
    </lineage>
</organism>
<evidence type="ECO:0000313" key="1">
    <source>
        <dbReference type="EMBL" id="KAJ0176024.1"/>
    </source>
</evidence>
<protein>
    <submittedName>
        <fullName evidence="1">Uncharacterized protein</fullName>
    </submittedName>
</protein>
<name>A0ACC1CWD4_9NEOP</name>
<proteinExistence type="predicted"/>
<sequence>MDLFAKLSSNMNELASTFDSRMNLMETELKKFSSGECTSHKNLDALSQDYLNFKNLIWKSLAIMRTQLELTFQGLDRQETASRRKVLLFHGIAESSDKTIEDSILQLLINNLKMTDFSLDNLSACHRLGINTSKPRPVMVRFSSYKDRHSAWNAKTLLKNTGITVSEFLTKSRHDLFTAARKHFGMRRCWTSEGKIIVLLPDNKRRRIETSAELKLLTMEFPTTQPASDEAPIGAEERGKINASAASKTNKFETKTRRGVK</sequence>
<keyword evidence="2" id="KW-1185">Reference proteome</keyword>
<dbReference type="EMBL" id="CM034400">
    <property type="protein sequence ID" value="KAJ0176024.1"/>
    <property type="molecule type" value="Genomic_DNA"/>
</dbReference>
<accession>A0ACC1CWD4</accession>
<reference evidence="1 2" key="1">
    <citation type="journal article" date="2021" name="Front. Genet.">
        <title>Chromosome-Level Genome Assembly Reveals Significant Gene Expansion in the Toll and IMD Signaling Pathways of Dendrolimus kikuchii.</title>
        <authorList>
            <person name="Zhou J."/>
            <person name="Wu P."/>
            <person name="Xiong Z."/>
            <person name="Liu N."/>
            <person name="Zhao N."/>
            <person name="Ji M."/>
            <person name="Qiu Y."/>
            <person name="Yang B."/>
        </authorList>
    </citation>
    <scope>NUCLEOTIDE SEQUENCE [LARGE SCALE GENOMIC DNA]</scope>
    <source>
        <strain evidence="1">Ann1</strain>
    </source>
</reference>
<dbReference type="Proteomes" id="UP000824533">
    <property type="component" value="Linkage Group LG14"/>
</dbReference>
<comment type="caution">
    <text evidence="1">The sequence shown here is derived from an EMBL/GenBank/DDBJ whole genome shotgun (WGS) entry which is preliminary data.</text>
</comment>
<evidence type="ECO:0000313" key="2">
    <source>
        <dbReference type="Proteomes" id="UP000824533"/>
    </source>
</evidence>
<gene>
    <name evidence="1" type="ORF">K1T71_008198</name>
</gene>